<comment type="caution">
    <text evidence="1">The sequence shown here is derived from an EMBL/GenBank/DDBJ whole genome shotgun (WGS) entry which is preliminary data.</text>
</comment>
<dbReference type="EMBL" id="AQHR01000020">
    <property type="protein sequence ID" value="EON79035.1"/>
    <property type="molecule type" value="Genomic_DNA"/>
</dbReference>
<proteinExistence type="predicted"/>
<accession>R7ZY11</accession>
<name>R7ZY11_9BACT</name>
<dbReference type="RefSeq" id="WP_010852601.1">
    <property type="nucleotide sequence ID" value="NZ_AQHR01000020.1"/>
</dbReference>
<reference evidence="1 2" key="1">
    <citation type="submission" date="2013-02" db="EMBL/GenBank/DDBJ databases">
        <title>A novel strain isolated from Lonar lake, Maharashtra, India.</title>
        <authorList>
            <person name="Singh A."/>
        </authorList>
    </citation>
    <scope>NUCLEOTIDE SEQUENCE [LARGE SCALE GENOMIC DNA]</scope>
    <source>
        <strain evidence="1 2">AK24</strain>
    </source>
</reference>
<keyword evidence="2" id="KW-1185">Reference proteome</keyword>
<dbReference type="AlphaFoldDB" id="R7ZY11"/>
<evidence type="ECO:0000313" key="2">
    <source>
        <dbReference type="Proteomes" id="UP000013909"/>
    </source>
</evidence>
<protein>
    <submittedName>
        <fullName evidence="1">Uncharacterized protein</fullName>
    </submittedName>
</protein>
<dbReference type="Proteomes" id="UP000013909">
    <property type="component" value="Unassembled WGS sequence"/>
</dbReference>
<evidence type="ECO:0000313" key="1">
    <source>
        <dbReference type="EMBL" id="EON79035.1"/>
    </source>
</evidence>
<sequence>MQRAFIRQIRKGSLLLWFIFTYAALTAQENVQKLQLADSIAKQTLEKEGLFTVMGGLKPISTVEHIQFSIDSLSKEYLNPAQVAQQIRMLKESLMELTDDNIGFAIVPFKAVYGSGRSFQLLVFNRASIQKAIAKYPDFFIKRGVLADAEIDPSPLLIMYEFEEKMDRFRAYGYLFGYPAYAVDFFVDAALHQEETGEFVKRGFFQIPVASSDTGRFVYAIPENQEPQPVDLEIERRAREILETYKRIRDERPDALTDYPFLQLFKFVRESFGNCNCLN</sequence>
<organism evidence="1 2">
    <name type="scientific">Lunatimonas lonarensis</name>
    <dbReference type="NCBI Taxonomy" id="1232681"/>
    <lineage>
        <taxon>Bacteria</taxon>
        <taxon>Pseudomonadati</taxon>
        <taxon>Bacteroidota</taxon>
        <taxon>Cytophagia</taxon>
        <taxon>Cytophagales</taxon>
        <taxon>Cyclobacteriaceae</taxon>
    </lineage>
</organism>
<gene>
    <name evidence="1" type="ORF">ADIS_0452</name>
</gene>
<dbReference type="STRING" id="1232681.ADIS_0452"/>